<sequence length="474" mass="51341">MLTLLIVHCGSILTKYFYESTNGNISAGIYEFHLYGGTGGDAYSDGILQSNHGGRGSYIKYRFRVEHSESYEIIIGGNGHSGPVGVNHFGLPNGGNSGNSPSNLNGVGSGAGSTILKLGGQVVAVAAGGGGAAMNFGGSPGGGIGYNYRYVNNTWIKNFDSMYFLDTGFGGNGTDSTCYPGSGGGGGYKGGIGGNGTCITPYYNILSTSGTSFVNENYRLYLSSFVVDGLHSYKGDNMMIYSLCGNKCTSCNTSLKSLDTFVGFKIADYDCSCFPYKPLLDMPKSGSRSLLQTYNGFICNVSCPVHFYQINTTCFSCTSNCDYCDDNFTCLKCSYPFIRKGYECVDTCGEGYYVTYVDENRNGNLLYEKRCERCSPYCIECDDSKTCKSCKEGHKLIDGYCTEECEAGYYEENGECKKCPKGCLICESDKKCLECDQKLVLGAYQDANVCYPTKNSQFKRKLSFSITVTLTLCK</sequence>
<dbReference type="GO" id="GO:0004714">
    <property type="term" value="F:transmembrane receptor protein tyrosine kinase activity"/>
    <property type="evidence" value="ECO:0007669"/>
    <property type="project" value="UniProtKB-EC"/>
</dbReference>
<dbReference type="AlphaFoldDB" id="A2FM43"/>
<evidence type="ECO:0000256" key="2">
    <source>
        <dbReference type="ARBA" id="ARBA00011902"/>
    </source>
</evidence>
<feature type="domain" description="ALK/LTK-like glycine-rich" evidence="16">
    <location>
        <begin position="24"/>
        <end position="218"/>
    </location>
</feature>
<gene>
    <name evidence="17" type="ORF">TVAG_082170</name>
</gene>
<keyword evidence="12" id="KW-0829">Tyrosine-protein kinase</keyword>
<dbReference type="InParanoid" id="A2FM43"/>
<dbReference type="VEuPathDB" id="TrichDB:TVAG_082170"/>
<dbReference type="GO" id="GO:0005886">
    <property type="term" value="C:plasma membrane"/>
    <property type="evidence" value="ECO:0007669"/>
    <property type="project" value="UniProtKB-SubCell"/>
</dbReference>
<keyword evidence="14" id="KW-0675">Receptor</keyword>
<evidence type="ECO:0000256" key="5">
    <source>
        <dbReference type="ARBA" id="ARBA00022692"/>
    </source>
</evidence>
<keyword evidence="18" id="KW-1185">Reference proteome</keyword>
<dbReference type="SUPFAM" id="SSF57184">
    <property type="entry name" value="Growth factor receptor domain"/>
    <property type="match status" value="1"/>
</dbReference>
<dbReference type="KEGG" id="tva:4751736"/>
<dbReference type="RefSeq" id="XP_001306940.1">
    <property type="nucleotide sequence ID" value="XM_001306939.1"/>
</dbReference>
<evidence type="ECO:0000256" key="11">
    <source>
        <dbReference type="ARBA" id="ARBA00023136"/>
    </source>
</evidence>
<dbReference type="EC" id="2.7.10.1" evidence="2"/>
<dbReference type="EMBL" id="DS113880">
    <property type="protein sequence ID" value="EAX94010.1"/>
    <property type="molecule type" value="Genomic_DNA"/>
</dbReference>
<keyword evidence="13" id="KW-1015">Disulfide bond</keyword>
<evidence type="ECO:0000256" key="9">
    <source>
        <dbReference type="ARBA" id="ARBA00022840"/>
    </source>
</evidence>
<dbReference type="Gene3D" id="2.10.220.10">
    <property type="entry name" value="Hormone Receptor, Insulin-like Growth Factor Receptor 1, Chain A, domain 2"/>
    <property type="match status" value="2"/>
</dbReference>
<dbReference type="InterPro" id="IPR006212">
    <property type="entry name" value="Furin_repeat"/>
</dbReference>
<dbReference type="SMART" id="SM00261">
    <property type="entry name" value="FU"/>
    <property type="match status" value="3"/>
</dbReference>
<keyword evidence="11" id="KW-0472">Membrane</keyword>
<organism evidence="17 18">
    <name type="scientific">Trichomonas vaginalis (strain ATCC PRA-98 / G3)</name>
    <dbReference type="NCBI Taxonomy" id="412133"/>
    <lineage>
        <taxon>Eukaryota</taxon>
        <taxon>Metamonada</taxon>
        <taxon>Parabasalia</taxon>
        <taxon>Trichomonadida</taxon>
        <taxon>Trichomonadidae</taxon>
        <taxon>Trichomonas</taxon>
    </lineage>
</organism>
<keyword evidence="9" id="KW-0067">ATP-binding</keyword>
<protein>
    <recommendedName>
        <fullName evidence="2">receptor protein-tyrosine kinase</fullName>
        <ecNumber evidence="2">2.7.10.1</ecNumber>
    </recommendedName>
</protein>
<evidence type="ECO:0000256" key="14">
    <source>
        <dbReference type="ARBA" id="ARBA00023170"/>
    </source>
</evidence>
<evidence type="ECO:0000256" key="12">
    <source>
        <dbReference type="ARBA" id="ARBA00023137"/>
    </source>
</evidence>
<evidence type="ECO:0000259" key="16">
    <source>
        <dbReference type="Pfam" id="PF12810"/>
    </source>
</evidence>
<keyword evidence="15" id="KW-0325">Glycoprotein</keyword>
<dbReference type="InterPro" id="IPR055163">
    <property type="entry name" value="ALK/LTK-like_GRD"/>
</dbReference>
<dbReference type="STRING" id="5722.A2FM43"/>
<evidence type="ECO:0000256" key="4">
    <source>
        <dbReference type="ARBA" id="ARBA00022679"/>
    </source>
</evidence>
<reference evidence="17" key="1">
    <citation type="submission" date="2006-10" db="EMBL/GenBank/DDBJ databases">
        <authorList>
            <person name="Amadeo P."/>
            <person name="Zhao Q."/>
            <person name="Wortman J."/>
            <person name="Fraser-Liggett C."/>
            <person name="Carlton J."/>
        </authorList>
    </citation>
    <scope>NUCLEOTIDE SEQUENCE</scope>
    <source>
        <strain evidence="17">G3</strain>
    </source>
</reference>
<evidence type="ECO:0000256" key="13">
    <source>
        <dbReference type="ARBA" id="ARBA00023157"/>
    </source>
</evidence>
<dbReference type="InterPro" id="IPR009030">
    <property type="entry name" value="Growth_fac_rcpt_cys_sf"/>
</dbReference>
<evidence type="ECO:0000256" key="10">
    <source>
        <dbReference type="ARBA" id="ARBA00022989"/>
    </source>
</evidence>
<dbReference type="OrthoDB" id="300641at2759"/>
<dbReference type="CDD" id="cd00064">
    <property type="entry name" value="FU"/>
    <property type="match status" value="1"/>
</dbReference>
<evidence type="ECO:0000256" key="6">
    <source>
        <dbReference type="ARBA" id="ARBA00022729"/>
    </source>
</evidence>
<keyword evidence="4" id="KW-0808">Transferase</keyword>
<dbReference type="Proteomes" id="UP000001542">
    <property type="component" value="Unassembled WGS sequence"/>
</dbReference>
<dbReference type="Pfam" id="PF12810">
    <property type="entry name" value="ALK_LTK_GRD"/>
    <property type="match status" value="1"/>
</dbReference>
<evidence type="ECO:0000256" key="8">
    <source>
        <dbReference type="ARBA" id="ARBA00022777"/>
    </source>
</evidence>
<evidence type="ECO:0000256" key="1">
    <source>
        <dbReference type="ARBA" id="ARBA00004251"/>
    </source>
</evidence>
<keyword evidence="10" id="KW-1133">Transmembrane helix</keyword>
<dbReference type="GO" id="GO:0005524">
    <property type="term" value="F:ATP binding"/>
    <property type="evidence" value="ECO:0007669"/>
    <property type="project" value="UniProtKB-KW"/>
</dbReference>
<dbReference type="VEuPathDB" id="TrichDB:TVAGG3_0684860"/>
<keyword evidence="5" id="KW-0812">Transmembrane</keyword>
<evidence type="ECO:0000256" key="15">
    <source>
        <dbReference type="ARBA" id="ARBA00023180"/>
    </source>
</evidence>
<evidence type="ECO:0000313" key="17">
    <source>
        <dbReference type="EMBL" id="EAX94010.1"/>
    </source>
</evidence>
<accession>A2FM43</accession>
<keyword evidence="6" id="KW-0732">Signal</keyword>
<reference evidence="17" key="2">
    <citation type="journal article" date="2007" name="Science">
        <title>Draft genome sequence of the sexually transmitted pathogen Trichomonas vaginalis.</title>
        <authorList>
            <person name="Carlton J.M."/>
            <person name="Hirt R.P."/>
            <person name="Silva J.C."/>
            <person name="Delcher A.L."/>
            <person name="Schatz M."/>
            <person name="Zhao Q."/>
            <person name="Wortman J.R."/>
            <person name="Bidwell S.L."/>
            <person name="Alsmark U.C.M."/>
            <person name="Besteiro S."/>
            <person name="Sicheritz-Ponten T."/>
            <person name="Noel C.J."/>
            <person name="Dacks J.B."/>
            <person name="Foster P.G."/>
            <person name="Simillion C."/>
            <person name="Van de Peer Y."/>
            <person name="Miranda-Saavedra D."/>
            <person name="Barton G.J."/>
            <person name="Westrop G.D."/>
            <person name="Mueller S."/>
            <person name="Dessi D."/>
            <person name="Fiori P.L."/>
            <person name="Ren Q."/>
            <person name="Paulsen I."/>
            <person name="Zhang H."/>
            <person name="Bastida-Corcuera F.D."/>
            <person name="Simoes-Barbosa A."/>
            <person name="Brown M.T."/>
            <person name="Hayes R.D."/>
            <person name="Mukherjee M."/>
            <person name="Okumura C.Y."/>
            <person name="Schneider R."/>
            <person name="Smith A.J."/>
            <person name="Vanacova S."/>
            <person name="Villalvazo M."/>
            <person name="Haas B.J."/>
            <person name="Pertea M."/>
            <person name="Feldblyum T.V."/>
            <person name="Utterback T.R."/>
            <person name="Shu C.L."/>
            <person name="Osoegawa K."/>
            <person name="de Jong P.J."/>
            <person name="Hrdy I."/>
            <person name="Horvathova L."/>
            <person name="Zubacova Z."/>
            <person name="Dolezal P."/>
            <person name="Malik S.B."/>
            <person name="Logsdon J.M. Jr."/>
            <person name="Henze K."/>
            <person name="Gupta A."/>
            <person name="Wang C.C."/>
            <person name="Dunne R.L."/>
            <person name="Upcroft J.A."/>
            <person name="Upcroft P."/>
            <person name="White O."/>
            <person name="Salzberg S.L."/>
            <person name="Tang P."/>
            <person name="Chiu C.-H."/>
            <person name="Lee Y.-S."/>
            <person name="Embley T.M."/>
            <person name="Coombs G.H."/>
            <person name="Mottram J.C."/>
            <person name="Tachezy J."/>
            <person name="Fraser-Liggett C.M."/>
            <person name="Johnson P.J."/>
        </authorList>
    </citation>
    <scope>NUCLEOTIDE SEQUENCE [LARGE SCALE GENOMIC DNA]</scope>
    <source>
        <strain evidence="17">G3</strain>
    </source>
</reference>
<comment type="subcellular location">
    <subcellularLocation>
        <location evidence="1">Cell membrane</location>
        <topology evidence="1">Single-pass type I membrane protein</topology>
    </subcellularLocation>
</comment>
<keyword evidence="7" id="KW-0547">Nucleotide-binding</keyword>
<dbReference type="eggNOG" id="KOG3525">
    <property type="taxonomic scope" value="Eukaryota"/>
</dbReference>
<evidence type="ECO:0000256" key="7">
    <source>
        <dbReference type="ARBA" id="ARBA00022741"/>
    </source>
</evidence>
<keyword evidence="8" id="KW-0418">Kinase</keyword>
<evidence type="ECO:0000313" key="18">
    <source>
        <dbReference type="Proteomes" id="UP000001542"/>
    </source>
</evidence>
<keyword evidence="3" id="KW-1003">Cell membrane</keyword>
<proteinExistence type="predicted"/>
<evidence type="ECO:0000256" key="3">
    <source>
        <dbReference type="ARBA" id="ARBA00022475"/>
    </source>
</evidence>
<name>A2FM43_TRIV3</name>